<evidence type="ECO:0000256" key="3">
    <source>
        <dbReference type="ARBA" id="ARBA00022448"/>
    </source>
</evidence>
<dbReference type="HOGENOM" id="CLU_2566902_0_0_5"/>
<dbReference type="SUPFAM" id="SSF52540">
    <property type="entry name" value="P-loop containing nucleoside triphosphate hydrolases"/>
    <property type="match status" value="1"/>
</dbReference>
<keyword evidence="3" id="KW-0813">Transport</keyword>
<dbReference type="EMBL" id="AZZX01000009">
    <property type="protein sequence ID" value="ETS15577.1"/>
    <property type="molecule type" value="Genomic_DNA"/>
</dbReference>
<proteinExistence type="inferred from homology"/>
<dbReference type="AlphaFoldDB" id="W3TWC2"/>
<name>W3TWC2_BARQI</name>
<evidence type="ECO:0000256" key="6">
    <source>
        <dbReference type="ARBA" id="ARBA00022967"/>
    </source>
</evidence>
<organism evidence="8 9">
    <name type="scientific">Bartonella quintana JK 73</name>
    <dbReference type="NCBI Taxonomy" id="1402976"/>
    <lineage>
        <taxon>Bacteria</taxon>
        <taxon>Pseudomonadati</taxon>
        <taxon>Pseudomonadota</taxon>
        <taxon>Alphaproteobacteria</taxon>
        <taxon>Hyphomicrobiales</taxon>
        <taxon>Bartonellaceae</taxon>
        <taxon>Bartonella</taxon>
    </lineage>
</organism>
<sequence length="81" mass="9367">MKPTTALDVTVQARILEFLVQLKKRNNYVDLFVTHDLAVVCCIADSVYVMRKGKIVEIGPKDELFENPQQPALYPIRDNFW</sequence>
<gene>
    <name evidence="8" type="ORF">Q649_00515</name>
</gene>
<dbReference type="InterPro" id="IPR050388">
    <property type="entry name" value="ABC_Ni/Peptide_Import"/>
</dbReference>
<protein>
    <recommendedName>
        <fullName evidence="10">Oligopeptide/dipeptide ABC transporter C-terminal domain-containing protein</fullName>
    </recommendedName>
</protein>
<accession>W3TWC2</accession>
<evidence type="ECO:0000256" key="5">
    <source>
        <dbReference type="ARBA" id="ARBA00022519"/>
    </source>
</evidence>
<comment type="subcellular location">
    <subcellularLocation>
        <location evidence="1">Membrane</location>
    </subcellularLocation>
</comment>
<keyword evidence="7" id="KW-0472">Membrane</keyword>
<dbReference type="InterPro" id="IPR027417">
    <property type="entry name" value="P-loop_NTPase"/>
</dbReference>
<evidence type="ECO:0000256" key="7">
    <source>
        <dbReference type="ARBA" id="ARBA00023136"/>
    </source>
</evidence>
<keyword evidence="4" id="KW-1003">Cell membrane</keyword>
<evidence type="ECO:0000313" key="9">
    <source>
        <dbReference type="Proteomes" id="UP000018945"/>
    </source>
</evidence>
<comment type="similarity">
    <text evidence="2">Belongs to the ABC transporter superfamily.</text>
</comment>
<dbReference type="Gene3D" id="3.40.50.300">
    <property type="entry name" value="P-loop containing nucleotide triphosphate hydrolases"/>
    <property type="match status" value="1"/>
</dbReference>
<evidence type="ECO:0000313" key="8">
    <source>
        <dbReference type="EMBL" id="ETS15577.1"/>
    </source>
</evidence>
<dbReference type="PANTHER" id="PTHR43297">
    <property type="entry name" value="OLIGOPEPTIDE TRANSPORT ATP-BINDING PROTEIN APPD"/>
    <property type="match status" value="1"/>
</dbReference>
<evidence type="ECO:0000256" key="1">
    <source>
        <dbReference type="ARBA" id="ARBA00004370"/>
    </source>
</evidence>
<keyword evidence="6" id="KW-1278">Translocase</keyword>
<comment type="caution">
    <text evidence="8">The sequence shown here is derived from an EMBL/GenBank/DDBJ whole genome shotgun (WGS) entry which is preliminary data.</text>
</comment>
<dbReference type="PANTHER" id="PTHR43297:SF14">
    <property type="entry name" value="ATPASE AAA-TYPE CORE DOMAIN-CONTAINING PROTEIN"/>
    <property type="match status" value="1"/>
</dbReference>
<dbReference type="PATRIC" id="fig|1402976.3.peg.646"/>
<dbReference type="GO" id="GO:0016020">
    <property type="term" value="C:membrane"/>
    <property type="evidence" value="ECO:0007669"/>
    <property type="project" value="UniProtKB-SubCell"/>
</dbReference>
<reference evidence="8 9" key="1">
    <citation type="submission" date="2013-12" db="EMBL/GenBank/DDBJ databases">
        <title>The Genome Sequence of Bartonella quintana JK 73.</title>
        <authorList>
            <consortium name="The Broad Institute Genomics Platform"/>
            <consortium name="The Broad Institute Genome Sequencing Center for Infectious Disease"/>
            <person name="Feldgarden M."/>
            <person name="Kirby J."/>
            <person name="Birtles R."/>
            <person name="Dasch G."/>
            <person name="Hendrix L."/>
            <person name="Koehler J."/>
            <person name="Kosoy M."/>
            <person name="Young S."/>
            <person name="Zeng Q."/>
            <person name="Gargeya S."/>
            <person name="Fitzgerald M."/>
            <person name="Abouelleil A."/>
            <person name="Alvarado L."/>
            <person name="Chapman S.B."/>
            <person name="Gainer-Dewar J."/>
            <person name="Goldberg J."/>
            <person name="Griggs A."/>
            <person name="Gujja S."/>
            <person name="Hansen M."/>
            <person name="Howarth C."/>
            <person name="Imamovic A."/>
            <person name="Ireland A."/>
            <person name="Larimer J."/>
            <person name="McCowan C."/>
            <person name="Murphy C."/>
            <person name="Pearson M."/>
            <person name="Poon T.W."/>
            <person name="Priest M."/>
            <person name="Roberts A."/>
            <person name="Saif S."/>
            <person name="Shea T."/>
            <person name="Sykes S."/>
            <person name="Wortman J."/>
            <person name="Nusbaum C."/>
            <person name="Birren B."/>
        </authorList>
    </citation>
    <scope>NUCLEOTIDE SEQUENCE [LARGE SCALE GENOMIC DNA]</scope>
    <source>
        <strain evidence="8 9">JK 73</strain>
    </source>
</reference>
<dbReference type="Proteomes" id="UP000018945">
    <property type="component" value="Unassembled WGS sequence"/>
</dbReference>
<evidence type="ECO:0000256" key="2">
    <source>
        <dbReference type="ARBA" id="ARBA00005417"/>
    </source>
</evidence>
<evidence type="ECO:0008006" key="10">
    <source>
        <dbReference type="Google" id="ProtNLM"/>
    </source>
</evidence>
<evidence type="ECO:0000256" key="4">
    <source>
        <dbReference type="ARBA" id="ARBA00022475"/>
    </source>
</evidence>
<keyword evidence="5" id="KW-0997">Cell inner membrane</keyword>